<dbReference type="Proteomes" id="UP001372338">
    <property type="component" value="Unassembled WGS sequence"/>
</dbReference>
<gene>
    <name evidence="1" type="ORF">RIF29_21642</name>
</gene>
<accession>A0AAN9F3B2</accession>
<keyword evidence="2" id="KW-1185">Reference proteome</keyword>
<dbReference type="EMBL" id="JAYWIO010000004">
    <property type="protein sequence ID" value="KAK7268932.1"/>
    <property type="molecule type" value="Genomic_DNA"/>
</dbReference>
<reference evidence="1 2" key="1">
    <citation type="submission" date="2024-01" db="EMBL/GenBank/DDBJ databases">
        <title>The genomes of 5 underutilized Papilionoideae crops provide insights into root nodulation and disease resistanc.</title>
        <authorList>
            <person name="Yuan L."/>
        </authorList>
    </citation>
    <scope>NUCLEOTIDE SEQUENCE [LARGE SCALE GENOMIC DNA]</scope>
    <source>
        <strain evidence="1">ZHUSHIDOU_FW_LH</strain>
        <tissue evidence="1">Leaf</tissue>
    </source>
</reference>
<evidence type="ECO:0000313" key="2">
    <source>
        <dbReference type="Proteomes" id="UP001372338"/>
    </source>
</evidence>
<comment type="caution">
    <text evidence="1">The sequence shown here is derived from an EMBL/GenBank/DDBJ whole genome shotgun (WGS) entry which is preliminary data.</text>
</comment>
<organism evidence="1 2">
    <name type="scientific">Crotalaria pallida</name>
    <name type="common">Smooth rattlebox</name>
    <name type="synonym">Crotalaria striata</name>
    <dbReference type="NCBI Taxonomy" id="3830"/>
    <lineage>
        <taxon>Eukaryota</taxon>
        <taxon>Viridiplantae</taxon>
        <taxon>Streptophyta</taxon>
        <taxon>Embryophyta</taxon>
        <taxon>Tracheophyta</taxon>
        <taxon>Spermatophyta</taxon>
        <taxon>Magnoliopsida</taxon>
        <taxon>eudicotyledons</taxon>
        <taxon>Gunneridae</taxon>
        <taxon>Pentapetalae</taxon>
        <taxon>rosids</taxon>
        <taxon>fabids</taxon>
        <taxon>Fabales</taxon>
        <taxon>Fabaceae</taxon>
        <taxon>Papilionoideae</taxon>
        <taxon>50 kb inversion clade</taxon>
        <taxon>genistoids sensu lato</taxon>
        <taxon>core genistoids</taxon>
        <taxon>Crotalarieae</taxon>
        <taxon>Crotalaria</taxon>
    </lineage>
</organism>
<protein>
    <submittedName>
        <fullName evidence="1">Uncharacterized protein</fullName>
    </submittedName>
</protein>
<evidence type="ECO:0000313" key="1">
    <source>
        <dbReference type="EMBL" id="KAK7268932.1"/>
    </source>
</evidence>
<proteinExistence type="predicted"/>
<sequence length="89" mass="9870">MHNPKLTSTKSISSKRNVTLFPTNCTESDVSHGTLPPSQPHSLHSLNVIVRLCTTDTSSGRQLQCAFNKHPPFTLYFFVLSVNTITNNI</sequence>
<dbReference type="AlphaFoldDB" id="A0AAN9F3B2"/>
<name>A0AAN9F3B2_CROPI</name>